<accession>A0ABW2LRJ3</accession>
<proteinExistence type="predicted"/>
<protein>
    <submittedName>
        <fullName evidence="1">Uncharacterized protein</fullName>
    </submittedName>
</protein>
<dbReference type="RefSeq" id="WP_380673064.1">
    <property type="nucleotide sequence ID" value="NZ_JBHTCJ010000021.1"/>
</dbReference>
<name>A0ABW2LRJ3_9PSEU</name>
<comment type="caution">
    <text evidence="1">The sequence shown here is derived from an EMBL/GenBank/DDBJ whole genome shotgun (WGS) entry which is preliminary data.</text>
</comment>
<gene>
    <name evidence="1" type="ORF">ACFQRI_25920</name>
</gene>
<sequence length="100" mass="11115">MTTLEGFEPVTELAADERGRIAFGRVLDRGSERFAVAKNAEGQILLTPVTSIPTRELKVWEDEELRASLLRGLVDADHGRVRARDDFLDDCDAEGEDDQA</sequence>
<reference evidence="2" key="1">
    <citation type="journal article" date="2019" name="Int. J. Syst. Evol. Microbiol.">
        <title>The Global Catalogue of Microorganisms (GCM) 10K type strain sequencing project: providing services to taxonomists for standard genome sequencing and annotation.</title>
        <authorList>
            <consortium name="The Broad Institute Genomics Platform"/>
            <consortium name="The Broad Institute Genome Sequencing Center for Infectious Disease"/>
            <person name="Wu L."/>
            <person name="Ma J."/>
        </authorList>
    </citation>
    <scope>NUCLEOTIDE SEQUENCE [LARGE SCALE GENOMIC DNA]</scope>
    <source>
        <strain evidence="2">WLHS5</strain>
    </source>
</reference>
<dbReference type="EMBL" id="JBHTCJ010000021">
    <property type="protein sequence ID" value="MFC7344862.1"/>
    <property type="molecule type" value="Genomic_DNA"/>
</dbReference>
<dbReference type="Proteomes" id="UP001596504">
    <property type="component" value="Unassembled WGS sequence"/>
</dbReference>
<keyword evidence="2" id="KW-1185">Reference proteome</keyword>
<organism evidence="1 2">
    <name type="scientific">Saccharopolyspora griseoalba</name>
    <dbReference type="NCBI Taxonomy" id="1431848"/>
    <lineage>
        <taxon>Bacteria</taxon>
        <taxon>Bacillati</taxon>
        <taxon>Actinomycetota</taxon>
        <taxon>Actinomycetes</taxon>
        <taxon>Pseudonocardiales</taxon>
        <taxon>Pseudonocardiaceae</taxon>
        <taxon>Saccharopolyspora</taxon>
    </lineage>
</organism>
<evidence type="ECO:0000313" key="1">
    <source>
        <dbReference type="EMBL" id="MFC7344862.1"/>
    </source>
</evidence>
<evidence type="ECO:0000313" key="2">
    <source>
        <dbReference type="Proteomes" id="UP001596504"/>
    </source>
</evidence>